<protein>
    <recommendedName>
        <fullName evidence="3">HTH araC/xylS-type domain-containing protein</fullName>
    </recommendedName>
</protein>
<dbReference type="STRING" id="105984.A0A427Y5D5"/>
<evidence type="ECO:0000256" key="2">
    <source>
        <dbReference type="SAM" id="MobiDB-lite"/>
    </source>
</evidence>
<comment type="caution">
    <text evidence="4">The sequence shown here is derived from an EMBL/GenBank/DDBJ whole genome shotgun (WGS) entry which is preliminary data.</text>
</comment>
<feature type="region of interest" description="Disordered" evidence="2">
    <location>
        <begin position="1"/>
        <end position="27"/>
    </location>
</feature>
<reference evidence="4 5" key="1">
    <citation type="submission" date="2018-11" db="EMBL/GenBank/DDBJ databases">
        <title>Genome sequence of Apiotrichum porosum DSM 27194.</title>
        <authorList>
            <person name="Aliyu H."/>
            <person name="Gorte O."/>
            <person name="Ochsenreither K."/>
        </authorList>
    </citation>
    <scope>NUCLEOTIDE SEQUENCE [LARGE SCALE GENOMIC DNA]</scope>
    <source>
        <strain evidence="4 5">DSM 27194</strain>
    </source>
</reference>
<evidence type="ECO:0000259" key="3">
    <source>
        <dbReference type="PROSITE" id="PS01124"/>
    </source>
</evidence>
<dbReference type="Gene3D" id="1.10.10.60">
    <property type="entry name" value="Homeodomain-like"/>
    <property type="match status" value="1"/>
</dbReference>
<dbReference type="Pfam" id="PF02805">
    <property type="entry name" value="Ada_Zn_binding"/>
    <property type="match status" value="1"/>
</dbReference>
<evidence type="ECO:0000256" key="1">
    <source>
        <dbReference type="ARBA" id="ARBA00023159"/>
    </source>
</evidence>
<dbReference type="InterPro" id="IPR004026">
    <property type="entry name" value="Ada_DNA_repair_Zn-bd"/>
</dbReference>
<organism evidence="4 5">
    <name type="scientific">Apiotrichum porosum</name>
    <dbReference type="NCBI Taxonomy" id="105984"/>
    <lineage>
        <taxon>Eukaryota</taxon>
        <taxon>Fungi</taxon>
        <taxon>Dikarya</taxon>
        <taxon>Basidiomycota</taxon>
        <taxon>Agaricomycotina</taxon>
        <taxon>Tremellomycetes</taxon>
        <taxon>Trichosporonales</taxon>
        <taxon>Trichosporonaceae</taxon>
        <taxon>Apiotrichum</taxon>
    </lineage>
</organism>
<dbReference type="PROSITE" id="PS01124">
    <property type="entry name" value="HTH_ARAC_FAMILY_2"/>
    <property type="match status" value="1"/>
</dbReference>
<accession>A0A427Y5D5</accession>
<proteinExistence type="predicted"/>
<dbReference type="SUPFAM" id="SSF57884">
    <property type="entry name" value="Ada DNA repair protein, N-terminal domain (N-Ada 10)"/>
    <property type="match status" value="1"/>
</dbReference>
<feature type="region of interest" description="Disordered" evidence="2">
    <location>
        <begin position="119"/>
        <end position="158"/>
    </location>
</feature>
<dbReference type="InterPro" id="IPR018060">
    <property type="entry name" value="HTH_AraC"/>
</dbReference>
<sequence>MDHHHHMHSFPPPLDTPGRSASSVSASSVALSPLDMDPLLTNNADLYDGDAAAGTGIDPALLFMDPGLQLHGMYPFAVGGGVSPSYPFAPHHHIYGEPSSSSTPPGWMMAWTPPMTPSAVPAKPVSHQPPAPMQQLPLPVPQPAPTMSSSGSRSTAPPADYSLPFDVTPFILAQEAFASEDDKWAAVLARDPAADAAFVYCVTSTRIYCRPTCPSRRALRHNVVFTRTPGEAEELGYRACRRCLPDCLASASETRQIIAVEQAKAIIAEAVNSDGRIPVPSLSKLSEAVSMSKFHFQRTFKRIVGESPDSYSRTLRRIRTVSG</sequence>
<evidence type="ECO:0000313" key="5">
    <source>
        <dbReference type="Proteomes" id="UP000279236"/>
    </source>
</evidence>
<dbReference type="InterPro" id="IPR035451">
    <property type="entry name" value="Ada-like_dom_sf"/>
</dbReference>
<evidence type="ECO:0000313" key="4">
    <source>
        <dbReference type="EMBL" id="RSH86299.1"/>
    </source>
</evidence>
<dbReference type="GeneID" id="39589083"/>
<dbReference type="RefSeq" id="XP_028479084.1">
    <property type="nucleotide sequence ID" value="XM_028620112.1"/>
</dbReference>
<dbReference type="Gene3D" id="3.40.10.10">
    <property type="entry name" value="DNA Methylphosphotriester Repair Domain"/>
    <property type="match status" value="1"/>
</dbReference>
<feature type="domain" description="HTH araC/xylS-type" evidence="3">
    <location>
        <begin position="261"/>
        <end position="323"/>
    </location>
</feature>
<feature type="compositionally biased region" description="Pro residues" evidence="2">
    <location>
        <begin position="127"/>
        <end position="144"/>
    </location>
</feature>
<dbReference type="OrthoDB" id="2447880at2759"/>
<dbReference type="Proteomes" id="UP000279236">
    <property type="component" value="Unassembled WGS sequence"/>
</dbReference>
<dbReference type="AlphaFoldDB" id="A0A427Y5D5"/>
<feature type="compositionally biased region" description="Polar residues" evidence="2">
    <location>
        <begin position="146"/>
        <end position="155"/>
    </location>
</feature>
<name>A0A427Y5D5_9TREE</name>
<dbReference type="GO" id="GO:0043565">
    <property type="term" value="F:sequence-specific DNA binding"/>
    <property type="evidence" value="ECO:0007669"/>
    <property type="project" value="InterPro"/>
</dbReference>
<gene>
    <name evidence="4" type="ORF">EHS24_004540</name>
</gene>
<dbReference type="GO" id="GO:0008270">
    <property type="term" value="F:zinc ion binding"/>
    <property type="evidence" value="ECO:0007669"/>
    <property type="project" value="InterPro"/>
</dbReference>
<keyword evidence="1" id="KW-0010">Activator</keyword>
<dbReference type="GO" id="GO:0003700">
    <property type="term" value="F:DNA-binding transcription factor activity"/>
    <property type="evidence" value="ECO:0007669"/>
    <property type="project" value="InterPro"/>
</dbReference>
<dbReference type="GO" id="GO:0008168">
    <property type="term" value="F:methyltransferase activity"/>
    <property type="evidence" value="ECO:0007669"/>
    <property type="project" value="InterPro"/>
</dbReference>
<dbReference type="GO" id="GO:0006281">
    <property type="term" value="P:DNA repair"/>
    <property type="evidence" value="ECO:0007669"/>
    <property type="project" value="InterPro"/>
</dbReference>
<dbReference type="EMBL" id="RSCE01000002">
    <property type="protein sequence ID" value="RSH86299.1"/>
    <property type="molecule type" value="Genomic_DNA"/>
</dbReference>
<keyword evidence="5" id="KW-1185">Reference proteome</keyword>